<reference evidence="2 3" key="1">
    <citation type="submission" date="2024-09" db="EMBL/GenBank/DDBJ databases">
        <authorList>
            <person name="Sun Q."/>
            <person name="Mori K."/>
        </authorList>
    </citation>
    <scope>NUCLEOTIDE SEQUENCE [LARGE SCALE GENOMIC DNA]</scope>
    <source>
        <strain evidence="2 3">JCM 15389</strain>
    </source>
</reference>
<dbReference type="InterPro" id="IPR036527">
    <property type="entry name" value="SCP2_sterol-bd_dom_sf"/>
</dbReference>
<name>A0ABV6C028_9ACTN</name>
<dbReference type="InterPro" id="IPR024344">
    <property type="entry name" value="MDMPI_metal-binding"/>
</dbReference>
<dbReference type="InterPro" id="IPR017517">
    <property type="entry name" value="Maleyloyr_isom"/>
</dbReference>
<dbReference type="SUPFAM" id="SSF55718">
    <property type="entry name" value="SCP-like"/>
    <property type="match status" value="1"/>
</dbReference>
<dbReference type="Proteomes" id="UP001589788">
    <property type="component" value="Unassembled WGS sequence"/>
</dbReference>
<gene>
    <name evidence="2" type="ORF">ACFFRE_02515</name>
</gene>
<dbReference type="NCBIfam" id="TIGR03083">
    <property type="entry name" value="maleylpyruvate isomerase family mycothiol-dependent enzyme"/>
    <property type="match status" value="1"/>
</dbReference>
<evidence type="ECO:0000259" key="1">
    <source>
        <dbReference type="Pfam" id="PF11716"/>
    </source>
</evidence>
<protein>
    <submittedName>
        <fullName evidence="2">Maleylpyruvate isomerase family mycothiol-dependent enzyme</fullName>
    </submittedName>
</protein>
<keyword evidence="3" id="KW-1185">Reference proteome</keyword>
<dbReference type="EMBL" id="JBHLYQ010000013">
    <property type="protein sequence ID" value="MFC0081031.1"/>
    <property type="molecule type" value="Genomic_DNA"/>
</dbReference>
<organism evidence="2 3">
    <name type="scientific">Aciditerrimonas ferrireducens</name>
    <dbReference type="NCBI Taxonomy" id="667306"/>
    <lineage>
        <taxon>Bacteria</taxon>
        <taxon>Bacillati</taxon>
        <taxon>Actinomycetota</taxon>
        <taxon>Acidimicrobiia</taxon>
        <taxon>Acidimicrobiales</taxon>
        <taxon>Acidimicrobiaceae</taxon>
        <taxon>Aciditerrimonas</taxon>
    </lineage>
</organism>
<dbReference type="Pfam" id="PF11716">
    <property type="entry name" value="MDMPI_N"/>
    <property type="match status" value="1"/>
</dbReference>
<evidence type="ECO:0000313" key="2">
    <source>
        <dbReference type="EMBL" id="MFC0081031.1"/>
    </source>
</evidence>
<dbReference type="Gene3D" id="1.20.120.450">
    <property type="entry name" value="dinb family like domain"/>
    <property type="match status" value="1"/>
</dbReference>
<keyword evidence="2" id="KW-0413">Isomerase</keyword>
<dbReference type="GO" id="GO:0016853">
    <property type="term" value="F:isomerase activity"/>
    <property type="evidence" value="ECO:0007669"/>
    <property type="project" value="UniProtKB-KW"/>
</dbReference>
<accession>A0ABV6C028</accession>
<proteinExistence type="predicted"/>
<evidence type="ECO:0000313" key="3">
    <source>
        <dbReference type="Proteomes" id="UP001589788"/>
    </source>
</evidence>
<sequence length="234" mass="25124">MSAPPSPSPEVLAWWEAGEAHLRTLLDALGPEDLDGPSLLPGWPRRMVVAHVARNADALGNLLHWARTGQPTPMYPSREARDAAIAESAAQEPRALVADCQEAARRFGEALRSLPEGAWATEVTTAQGRSIPASTVPWLRCREVWVHAVDLAVGTGFSDLPEALLLALIDDVVESWQRAGRDPGLCFIVGDRRIGSGPRALRGDLPALVGWATGRLDATGLESDEPIPPPPPWP</sequence>
<dbReference type="SUPFAM" id="SSF109854">
    <property type="entry name" value="DinB/YfiT-like putative metalloenzymes"/>
    <property type="match status" value="1"/>
</dbReference>
<dbReference type="RefSeq" id="WP_377787861.1">
    <property type="nucleotide sequence ID" value="NZ_JBHLYQ010000013.1"/>
</dbReference>
<feature type="domain" description="Mycothiol-dependent maleylpyruvate isomerase metal-binding" evidence="1">
    <location>
        <begin position="16"/>
        <end position="152"/>
    </location>
</feature>
<dbReference type="InterPro" id="IPR034660">
    <property type="entry name" value="DinB/YfiT-like"/>
</dbReference>
<comment type="caution">
    <text evidence="2">The sequence shown here is derived from an EMBL/GenBank/DDBJ whole genome shotgun (WGS) entry which is preliminary data.</text>
</comment>
<dbReference type="Gene3D" id="3.30.1050.20">
    <property type="match status" value="1"/>
</dbReference>